<dbReference type="InterPro" id="IPR002641">
    <property type="entry name" value="PNPLA_dom"/>
</dbReference>
<feature type="short sequence motif" description="GXGXXG" evidence="4">
    <location>
        <begin position="14"/>
        <end position="19"/>
    </location>
</feature>
<comment type="caution">
    <text evidence="6">The sequence shown here is derived from an EMBL/GenBank/DDBJ whole genome shotgun (WGS) entry which is preliminary data.</text>
</comment>
<keyword evidence="2 4" id="KW-0442">Lipid degradation</keyword>
<dbReference type="EMBL" id="VTUX01000001">
    <property type="protein sequence ID" value="KAA1194029.1"/>
    <property type="molecule type" value="Genomic_DNA"/>
</dbReference>
<dbReference type="PANTHER" id="PTHR14226">
    <property type="entry name" value="NEUROPATHY TARGET ESTERASE/SWISS CHEESE D.MELANOGASTER"/>
    <property type="match status" value="1"/>
</dbReference>
<dbReference type="PANTHER" id="PTHR14226:SF57">
    <property type="entry name" value="BLR7027 PROTEIN"/>
    <property type="match status" value="1"/>
</dbReference>
<gene>
    <name evidence="6" type="ORF">F0M18_00870</name>
</gene>
<dbReference type="AlphaFoldDB" id="A0A5B0X718"/>
<feature type="domain" description="PNPLA" evidence="5">
    <location>
        <begin position="10"/>
        <end position="185"/>
    </location>
</feature>
<evidence type="ECO:0000313" key="6">
    <source>
        <dbReference type="EMBL" id="KAA1194029.1"/>
    </source>
</evidence>
<dbReference type="RefSeq" id="WP_149609498.1">
    <property type="nucleotide sequence ID" value="NZ_VTUX01000001.1"/>
</dbReference>
<dbReference type="PROSITE" id="PS51635">
    <property type="entry name" value="PNPLA"/>
    <property type="match status" value="1"/>
</dbReference>
<evidence type="ECO:0000256" key="1">
    <source>
        <dbReference type="ARBA" id="ARBA00022801"/>
    </source>
</evidence>
<dbReference type="Gene3D" id="3.40.1090.10">
    <property type="entry name" value="Cytosolic phospholipase A2 catalytic domain"/>
    <property type="match status" value="2"/>
</dbReference>
<keyword evidence="7" id="KW-1185">Reference proteome</keyword>
<feature type="short sequence motif" description="GXSXG" evidence="4">
    <location>
        <begin position="41"/>
        <end position="45"/>
    </location>
</feature>
<dbReference type="SUPFAM" id="SSF52151">
    <property type="entry name" value="FabD/lysophospholipase-like"/>
    <property type="match status" value="1"/>
</dbReference>
<organism evidence="6 7">
    <name type="scientific">Pseudohalioglobus sediminis</name>
    <dbReference type="NCBI Taxonomy" id="2606449"/>
    <lineage>
        <taxon>Bacteria</taxon>
        <taxon>Pseudomonadati</taxon>
        <taxon>Pseudomonadota</taxon>
        <taxon>Gammaproteobacteria</taxon>
        <taxon>Cellvibrionales</taxon>
        <taxon>Halieaceae</taxon>
        <taxon>Pseudohalioglobus</taxon>
    </lineage>
</organism>
<sequence>METRPVRRALVLSGGGGRGAYQVGVWRRLQELNWQPDLVCGTSIGSLNGAFICSGWGADDMEQLWYSLHQKRVLRVSVWKRLKYRINTLLGRHPPWPALIDNGPLRDVLAEVLDEETLRQAHPRLTVAATNVRRAMVEYFSAEQLSIEHLLASCAIPVVFPWCEINGELYWDGGVLANTPVFPAIEAGATEILVVMLSPAGGQVTDAPRTTREAVTRMFDLVTLGSSQSLSQALALQYGRDLKAHTRALAESGEVVLGETRVGVVAPRIDPGISSVLDLDPKHIGPRIEAGYRDATEQLAQFSNG</sequence>
<reference evidence="6 7" key="1">
    <citation type="submission" date="2019-09" db="EMBL/GenBank/DDBJ databases">
        <authorList>
            <person name="Chen X.-Y."/>
        </authorList>
    </citation>
    <scope>NUCLEOTIDE SEQUENCE [LARGE SCALE GENOMIC DNA]</scope>
    <source>
        <strain evidence="6 7">NY5</strain>
    </source>
</reference>
<dbReference type="GO" id="GO:0016042">
    <property type="term" value="P:lipid catabolic process"/>
    <property type="evidence" value="ECO:0007669"/>
    <property type="project" value="UniProtKB-UniRule"/>
</dbReference>
<name>A0A5B0X718_9GAMM</name>
<evidence type="ECO:0000256" key="2">
    <source>
        <dbReference type="ARBA" id="ARBA00022963"/>
    </source>
</evidence>
<feature type="active site" description="Nucleophile" evidence="4">
    <location>
        <position position="43"/>
    </location>
</feature>
<keyword evidence="1 4" id="KW-0378">Hydrolase</keyword>
<evidence type="ECO:0000259" key="5">
    <source>
        <dbReference type="PROSITE" id="PS51635"/>
    </source>
</evidence>
<evidence type="ECO:0000256" key="4">
    <source>
        <dbReference type="PROSITE-ProRule" id="PRU01161"/>
    </source>
</evidence>
<dbReference type="InterPro" id="IPR050301">
    <property type="entry name" value="NTE"/>
</dbReference>
<dbReference type="CDD" id="cd07209">
    <property type="entry name" value="Pat_hypo_Ecoli_Z1214_like"/>
    <property type="match status" value="1"/>
</dbReference>
<proteinExistence type="predicted"/>
<feature type="active site" description="Proton acceptor" evidence="4">
    <location>
        <position position="172"/>
    </location>
</feature>
<feature type="short sequence motif" description="DGA/G" evidence="4">
    <location>
        <begin position="172"/>
        <end position="174"/>
    </location>
</feature>
<dbReference type="InterPro" id="IPR016035">
    <property type="entry name" value="Acyl_Trfase/lysoPLipase"/>
</dbReference>
<protein>
    <submittedName>
        <fullName evidence="6">Patatin-like phospholipase family protein</fullName>
    </submittedName>
</protein>
<evidence type="ECO:0000256" key="3">
    <source>
        <dbReference type="ARBA" id="ARBA00023098"/>
    </source>
</evidence>
<dbReference type="Pfam" id="PF01734">
    <property type="entry name" value="Patatin"/>
    <property type="match status" value="1"/>
</dbReference>
<dbReference type="Proteomes" id="UP000323708">
    <property type="component" value="Unassembled WGS sequence"/>
</dbReference>
<evidence type="ECO:0000313" key="7">
    <source>
        <dbReference type="Proteomes" id="UP000323708"/>
    </source>
</evidence>
<keyword evidence="3 4" id="KW-0443">Lipid metabolism</keyword>
<accession>A0A5B0X718</accession>
<dbReference type="GO" id="GO:0016787">
    <property type="term" value="F:hydrolase activity"/>
    <property type="evidence" value="ECO:0007669"/>
    <property type="project" value="UniProtKB-UniRule"/>
</dbReference>